<evidence type="ECO:0000313" key="1">
    <source>
        <dbReference type="EMBL" id="KKN70610.1"/>
    </source>
</evidence>
<proteinExistence type="predicted"/>
<protein>
    <submittedName>
        <fullName evidence="1">Uncharacterized protein</fullName>
    </submittedName>
</protein>
<gene>
    <name evidence="1" type="ORF">LCGC14_0428830</name>
</gene>
<sequence>MSTVWRLSNNRMTVKVTIGKDHRIIDAAPIVRRFRGQPLINLSRWMERMGKTDLTLIGKPTENRTRGGR</sequence>
<accession>A0A0F9SNJ1</accession>
<name>A0A0F9SNJ1_9ZZZZ</name>
<dbReference type="AlphaFoldDB" id="A0A0F9SNJ1"/>
<comment type="caution">
    <text evidence="1">The sequence shown here is derived from an EMBL/GenBank/DDBJ whole genome shotgun (WGS) entry which is preliminary data.</text>
</comment>
<organism evidence="1">
    <name type="scientific">marine sediment metagenome</name>
    <dbReference type="NCBI Taxonomy" id="412755"/>
    <lineage>
        <taxon>unclassified sequences</taxon>
        <taxon>metagenomes</taxon>
        <taxon>ecological metagenomes</taxon>
    </lineage>
</organism>
<reference evidence="1" key="1">
    <citation type="journal article" date="2015" name="Nature">
        <title>Complex archaea that bridge the gap between prokaryotes and eukaryotes.</title>
        <authorList>
            <person name="Spang A."/>
            <person name="Saw J.H."/>
            <person name="Jorgensen S.L."/>
            <person name="Zaremba-Niedzwiedzka K."/>
            <person name="Martijn J."/>
            <person name="Lind A.E."/>
            <person name="van Eijk R."/>
            <person name="Schleper C."/>
            <person name="Guy L."/>
            <person name="Ettema T.J."/>
        </authorList>
    </citation>
    <scope>NUCLEOTIDE SEQUENCE</scope>
</reference>
<dbReference type="EMBL" id="LAZR01000400">
    <property type="protein sequence ID" value="KKN70610.1"/>
    <property type="molecule type" value="Genomic_DNA"/>
</dbReference>